<dbReference type="HOGENOM" id="CLU_1885449_0_0_1"/>
<sequence length="135" mass="15404">MCLVTQPRPRYVKPSGNLRYHLERTLEADKTPIRFLMFLEVLGRETVKNSRGVSQFTNQAFEYHSTPPMGSATQLADGIQCTHPINQFGNLLKTIGMRNPQDNRAINFLYESHYCQMILSNLNHSTTSHVFSSTV</sequence>
<dbReference type="EMBL" id="FQ790258">
    <property type="protein sequence ID" value="CCD43426.1"/>
    <property type="molecule type" value="Genomic_DNA"/>
</dbReference>
<proteinExistence type="predicted"/>
<organism evidence="1 2">
    <name type="scientific">Botryotinia fuckeliana (strain T4)</name>
    <name type="common">Noble rot fungus</name>
    <name type="synonym">Botrytis cinerea</name>
    <dbReference type="NCBI Taxonomy" id="999810"/>
    <lineage>
        <taxon>Eukaryota</taxon>
        <taxon>Fungi</taxon>
        <taxon>Dikarya</taxon>
        <taxon>Ascomycota</taxon>
        <taxon>Pezizomycotina</taxon>
        <taxon>Leotiomycetes</taxon>
        <taxon>Helotiales</taxon>
        <taxon>Sclerotiniaceae</taxon>
        <taxon>Botrytis</taxon>
    </lineage>
</organism>
<dbReference type="InParanoid" id="G2XRT8"/>
<reference evidence="2" key="1">
    <citation type="journal article" date="2011" name="PLoS Genet.">
        <title>Genomic analysis of the necrotrophic fungal pathogens Sclerotinia sclerotiorum and Botrytis cinerea.</title>
        <authorList>
            <person name="Amselem J."/>
            <person name="Cuomo C.A."/>
            <person name="van Kan J.A."/>
            <person name="Viaud M."/>
            <person name="Benito E.P."/>
            <person name="Couloux A."/>
            <person name="Coutinho P.M."/>
            <person name="de Vries R.P."/>
            <person name="Dyer P.S."/>
            <person name="Fillinger S."/>
            <person name="Fournier E."/>
            <person name="Gout L."/>
            <person name="Hahn M."/>
            <person name="Kohn L."/>
            <person name="Lapalu N."/>
            <person name="Plummer K.M."/>
            <person name="Pradier J.M."/>
            <person name="Quevillon E."/>
            <person name="Sharon A."/>
            <person name="Simon A."/>
            <person name="ten Have A."/>
            <person name="Tudzynski B."/>
            <person name="Tudzynski P."/>
            <person name="Wincker P."/>
            <person name="Andrew M."/>
            <person name="Anthouard V."/>
            <person name="Beever R.E."/>
            <person name="Beffa R."/>
            <person name="Benoit I."/>
            <person name="Bouzid O."/>
            <person name="Brault B."/>
            <person name="Chen Z."/>
            <person name="Choquer M."/>
            <person name="Collemare J."/>
            <person name="Cotton P."/>
            <person name="Danchin E.G."/>
            <person name="Da Silva C."/>
            <person name="Gautier A."/>
            <person name="Giraud C."/>
            <person name="Giraud T."/>
            <person name="Gonzalez C."/>
            <person name="Grossetete S."/>
            <person name="Guldener U."/>
            <person name="Henrissat B."/>
            <person name="Howlett B.J."/>
            <person name="Kodira C."/>
            <person name="Kretschmer M."/>
            <person name="Lappartient A."/>
            <person name="Leroch M."/>
            <person name="Levis C."/>
            <person name="Mauceli E."/>
            <person name="Neuveglise C."/>
            <person name="Oeser B."/>
            <person name="Pearson M."/>
            <person name="Poulain J."/>
            <person name="Poussereau N."/>
            <person name="Quesneville H."/>
            <person name="Rascle C."/>
            <person name="Schumacher J."/>
            <person name="Segurens B."/>
            <person name="Sexton A."/>
            <person name="Silva E."/>
            <person name="Sirven C."/>
            <person name="Soanes D.M."/>
            <person name="Talbot N.J."/>
            <person name="Templeton M."/>
            <person name="Yandava C."/>
            <person name="Yarden O."/>
            <person name="Zeng Q."/>
            <person name="Rollins J.A."/>
            <person name="Lebrun M.H."/>
            <person name="Dickman M."/>
        </authorList>
    </citation>
    <scope>NUCLEOTIDE SEQUENCE [LARGE SCALE GENOMIC DNA]</scope>
    <source>
        <strain evidence="2">T4</strain>
    </source>
</reference>
<protein>
    <submittedName>
        <fullName evidence="1">Uncharacterized protein</fullName>
    </submittedName>
</protein>
<gene>
    <name evidence="1" type="ORF">BofuT4_P066130.1</name>
</gene>
<dbReference type="STRING" id="999810.G2XRT8"/>
<dbReference type="Proteomes" id="UP000008177">
    <property type="component" value="Unplaced contigs"/>
</dbReference>
<name>G2XRT8_BOTF4</name>
<accession>G2XRT8</accession>
<evidence type="ECO:0000313" key="2">
    <source>
        <dbReference type="Proteomes" id="UP000008177"/>
    </source>
</evidence>
<dbReference type="AlphaFoldDB" id="G2XRT8"/>
<evidence type="ECO:0000313" key="1">
    <source>
        <dbReference type="EMBL" id="CCD43426.1"/>
    </source>
</evidence>